<reference evidence="2 3" key="1">
    <citation type="submission" date="2023-01" db="EMBL/GenBank/DDBJ databases">
        <title>Effects of deletion of Siderophore biosynthase gene in Pseudomonas fragi on quorum sensing and spoliage ability.</title>
        <authorList>
            <person name="Cui F."/>
            <person name="Wang D."/>
            <person name="Liu J."/>
            <person name="Wang Q."/>
            <person name="Li T."/>
            <person name="Li J."/>
        </authorList>
    </citation>
    <scope>NUCLEOTIDE SEQUENCE [LARGE SCALE GENOMIC DNA]</scope>
    <source>
        <strain evidence="2 3">MS-10</strain>
    </source>
</reference>
<evidence type="ECO:0008006" key="4">
    <source>
        <dbReference type="Google" id="ProtNLM"/>
    </source>
</evidence>
<name>A0ABT4WZX5_PSEFR</name>
<dbReference type="EMBL" id="JAQJVI010000079">
    <property type="protein sequence ID" value="MDA7024974.1"/>
    <property type="molecule type" value="Genomic_DNA"/>
</dbReference>
<keyword evidence="3" id="KW-1185">Reference proteome</keyword>
<feature type="region of interest" description="Disordered" evidence="1">
    <location>
        <begin position="1"/>
        <end position="24"/>
    </location>
</feature>
<dbReference type="RefSeq" id="WP_271351391.1">
    <property type="nucleotide sequence ID" value="NZ_JAQJVI010000079.1"/>
</dbReference>
<evidence type="ECO:0000256" key="1">
    <source>
        <dbReference type="SAM" id="MobiDB-lite"/>
    </source>
</evidence>
<accession>A0ABT4WZX5</accession>
<sequence>MTETSAPPAAASPAPSVSSPASANDAHVENNVFDSMVQSDDDFLGLLSYSLYKRHKIEWLRTDRENSALEFKKVACTPAQMSMYRSKAEKLSMGFIDISMAELGEKMRTDIQKEELVVAISKCNPSFLEKLGHHILGGLASALVALTLLGFYSLYANWESVGGVEGAAKALVKAPATASKTEPVAAKDTSAP</sequence>
<organism evidence="2 3">
    <name type="scientific">Pseudomonas fragi</name>
    <dbReference type="NCBI Taxonomy" id="296"/>
    <lineage>
        <taxon>Bacteria</taxon>
        <taxon>Pseudomonadati</taxon>
        <taxon>Pseudomonadota</taxon>
        <taxon>Gammaproteobacteria</taxon>
        <taxon>Pseudomonadales</taxon>
        <taxon>Pseudomonadaceae</taxon>
        <taxon>Pseudomonas</taxon>
    </lineage>
</organism>
<protein>
    <recommendedName>
        <fullName evidence="4">Transmembrane protein</fullName>
    </recommendedName>
</protein>
<proteinExistence type="predicted"/>
<evidence type="ECO:0000313" key="2">
    <source>
        <dbReference type="EMBL" id="MDA7024974.1"/>
    </source>
</evidence>
<gene>
    <name evidence="2" type="ORF">PI499_24190</name>
</gene>
<dbReference type="Proteomes" id="UP001212337">
    <property type="component" value="Unassembled WGS sequence"/>
</dbReference>
<evidence type="ECO:0000313" key="3">
    <source>
        <dbReference type="Proteomes" id="UP001212337"/>
    </source>
</evidence>
<feature type="compositionally biased region" description="Low complexity" evidence="1">
    <location>
        <begin position="1"/>
        <end position="23"/>
    </location>
</feature>
<comment type="caution">
    <text evidence="2">The sequence shown here is derived from an EMBL/GenBank/DDBJ whole genome shotgun (WGS) entry which is preliminary data.</text>
</comment>